<name>Q2KUG8_BORA1</name>
<dbReference type="GO" id="GO:0016491">
    <property type="term" value="F:oxidoreductase activity"/>
    <property type="evidence" value="ECO:0007669"/>
    <property type="project" value="UniProtKB-KW"/>
</dbReference>
<dbReference type="PRINTS" id="PR00081">
    <property type="entry name" value="GDHRDH"/>
</dbReference>
<dbReference type="InterPro" id="IPR002347">
    <property type="entry name" value="SDR_fam"/>
</dbReference>
<comment type="similarity">
    <text evidence="1">Belongs to the short-chain dehydrogenases/reductases (SDR) family.</text>
</comment>
<dbReference type="PANTHER" id="PTHR43477">
    <property type="entry name" value="DIHYDROANTICAPSIN 7-DEHYDROGENASE"/>
    <property type="match status" value="1"/>
</dbReference>
<dbReference type="KEGG" id="bav:BAV3082"/>
<evidence type="ECO:0000259" key="3">
    <source>
        <dbReference type="SMART" id="SM00822"/>
    </source>
</evidence>
<dbReference type="EMBL" id="AM167904">
    <property type="protein sequence ID" value="CAJ50692.1"/>
    <property type="molecule type" value="Genomic_DNA"/>
</dbReference>
<dbReference type="PROSITE" id="PS00061">
    <property type="entry name" value="ADH_SHORT"/>
    <property type="match status" value="1"/>
</dbReference>
<dbReference type="SUPFAM" id="SSF51735">
    <property type="entry name" value="NAD(P)-binding Rossmann-fold domains"/>
    <property type="match status" value="1"/>
</dbReference>
<dbReference type="HOGENOM" id="CLU_010194_1_1_4"/>
<reference evidence="4 5" key="1">
    <citation type="journal article" date="2006" name="J. Bacteriol.">
        <title>Comparison of the genome sequence of the poultry pathogen Bordetella avium with those of B. bronchiseptica, B. pertussis, and B. parapertussis reveals extensive diversity in surface structures associated with host interaction.</title>
        <authorList>
            <person name="Sebaihia M."/>
            <person name="Preston A."/>
            <person name="Maskell D.J."/>
            <person name="Kuzmiak H."/>
            <person name="Connell T.D."/>
            <person name="King N.D."/>
            <person name="Orndorff P.E."/>
            <person name="Miyamoto D.M."/>
            <person name="Thomson N.R."/>
            <person name="Harris D."/>
            <person name="Goble A."/>
            <person name="Lord A."/>
            <person name="Murphy L."/>
            <person name="Quail M.A."/>
            <person name="Rutter S."/>
            <person name="Squares R."/>
            <person name="Squares S."/>
            <person name="Woodward J."/>
            <person name="Parkhill J."/>
            <person name="Temple L.M."/>
        </authorList>
    </citation>
    <scope>NUCLEOTIDE SEQUENCE [LARGE SCALE GENOMIC DNA]</scope>
    <source>
        <strain evidence="4 5">197N</strain>
    </source>
</reference>
<organism evidence="4 5">
    <name type="scientific">Bordetella avium (strain 197N)</name>
    <dbReference type="NCBI Taxonomy" id="360910"/>
    <lineage>
        <taxon>Bacteria</taxon>
        <taxon>Pseudomonadati</taxon>
        <taxon>Pseudomonadota</taxon>
        <taxon>Betaproteobacteria</taxon>
        <taxon>Burkholderiales</taxon>
        <taxon>Alcaligenaceae</taxon>
        <taxon>Bordetella</taxon>
    </lineage>
</organism>
<dbReference type="STRING" id="360910.BAV3082"/>
<feature type="domain" description="Ketoreductase" evidence="3">
    <location>
        <begin position="10"/>
        <end position="194"/>
    </location>
</feature>
<sequence>MTPFMNLSGKRILLLGGTSEIGREIALNALELGAAVSGIVRKNPGDLGYPVHILDLLDAQQVQQYVSTIESPLDGLVFSVGEFVRAPLSLLTPELIQRAIDVNINTLIVMLRALVVARRLRRGASVVLISSISAYLGVRGIAPYTMAKAALVALGRVLSNDLMRHGIRVNSVSPAMVRTRMSCGSPGEQQWLDQFGKERYPLGVGHPIDVAGPVLFLLADDAKAINGTDIILSGGAIRT</sequence>
<dbReference type="eggNOG" id="COG1028">
    <property type="taxonomic scope" value="Bacteria"/>
</dbReference>
<protein>
    <submittedName>
        <fullName evidence="4">Short-chain dehydrogenase/reductase</fullName>
    </submittedName>
</protein>
<dbReference type="Pfam" id="PF13561">
    <property type="entry name" value="adh_short_C2"/>
    <property type="match status" value="1"/>
</dbReference>
<accession>Q2KUG8</accession>
<dbReference type="InterPro" id="IPR036291">
    <property type="entry name" value="NAD(P)-bd_dom_sf"/>
</dbReference>
<dbReference type="InterPro" id="IPR051122">
    <property type="entry name" value="SDR_DHRS6-like"/>
</dbReference>
<evidence type="ECO:0000256" key="2">
    <source>
        <dbReference type="ARBA" id="ARBA00023002"/>
    </source>
</evidence>
<dbReference type="PANTHER" id="PTHR43477:SF1">
    <property type="entry name" value="DIHYDROANTICAPSIN 7-DEHYDROGENASE"/>
    <property type="match status" value="1"/>
</dbReference>
<keyword evidence="2" id="KW-0560">Oxidoreductase</keyword>
<dbReference type="AlphaFoldDB" id="Q2KUG8"/>
<keyword evidence="5" id="KW-1185">Reference proteome</keyword>
<dbReference type="Proteomes" id="UP000001977">
    <property type="component" value="Chromosome"/>
</dbReference>
<dbReference type="InterPro" id="IPR057326">
    <property type="entry name" value="KR_dom"/>
</dbReference>
<dbReference type="SMART" id="SM00822">
    <property type="entry name" value="PKS_KR"/>
    <property type="match status" value="1"/>
</dbReference>
<dbReference type="InterPro" id="IPR020904">
    <property type="entry name" value="Sc_DH/Rdtase_CS"/>
</dbReference>
<evidence type="ECO:0000313" key="4">
    <source>
        <dbReference type="EMBL" id="CAJ50692.1"/>
    </source>
</evidence>
<dbReference type="Gene3D" id="3.40.50.720">
    <property type="entry name" value="NAD(P)-binding Rossmann-like Domain"/>
    <property type="match status" value="1"/>
</dbReference>
<dbReference type="CDD" id="cd05233">
    <property type="entry name" value="SDR_c"/>
    <property type="match status" value="1"/>
</dbReference>
<evidence type="ECO:0000256" key="1">
    <source>
        <dbReference type="ARBA" id="ARBA00006484"/>
    </source>
</evidence>
<evidence type="ECO:0000313" key="5">
    <source>
        <dbReference type="Proteomes" id="UP000001977"/>
    </source>
</evidence>
<gene>
    <name evidence="4" type="ordered locus">BAV3082</name>
</gene>
<proteinExistence type="inferred from homology"/>